<dbReference type="AlphaFoldDB" id="A0A0M9AG75"/>
<sequence length="133" mass="13719">MHRRRVLGSVAGGLGMLLAGCGGSTVSGAVVSNDTPLSIAFEHAIQGTPSGTRLLVDVTAENTGSEPVTPDGEVPKLSCTFLDGAGRTLHRSGVQPVEPIAAGDSVAFQFQLGTQVSDVTRYELVGELVQEQD</sequence>
<keyword evidence="2" id="KW-1185">Reference proteome</keyword>
<reference evidence="1 2" key="1">
    <citation type="submission" date="2015-08" db="EMBL/GenBank/DDBJ databases">
        <title>Genomes of Isolates from Cabo Rojo, PR.</title>
        <authorList>
            <person name="Sanchez-Nieves R.L."/>
            <person name="Montalvo-Rodriguez R."/>
        </authorList>
    </citation>
    <scope>NUCLEOTIDE SEQUENCE [LARGE SCALE GENOMIC DNA]</scope>
    <source>
        <strain evidence="1 2">SL3</strain>
    </source>
</reference>
<dbReference type="PROSITE" id="PS51257">
    <property type="entry name" value="PROKAR_LIPOPROTEIN"/>
    <property type="match status" value="1"/>
</dbReference>
<dbReference type="OrthoDB" id="350447at2157"/>
<gene>
    <name evidence="1" type="ORF">AMS69_18805</name>
</gene>
<dbReference type="RefSeq" id="WP_077067840.1">
    <property type="nucleotide sequence ID" value="NZ_LIUF01000011.1"/>
</dbReference>
<evidence type="ECO:0000313" key="2">
    <source>
        <dbReference type="Proteomes" id="UP000037729"/>
    </source>
</evidence>
<dbReference type="PATRIC" id="fig|1705562.3.peg.68"/>
<dbReference type="Proteomes" id="UP000037729">
    <property type="component" value="Unassembled WGS sequence"/>
</dbReference>
<dbReference type="STRING" id="1705562.AMS69_18805"/>
<dbReference type="EMBL" id="LIUF01000011">
    <property type="protein sequence ID" value="KOX91427.1"/>
    <property type="molecule type" value="Genomic_DNA"/>
</dbReference>
<name>A0A0M9AG75_9EURY</name>
<organism evidence="1 2">
    <name type="scientific">Haloarcula rubripromontorii</name>
    <dbReference type="NCBI Taxonomy" id="1705562"/>
    <lineage>
        <taxon>Archaea</taxon>
        <taxon>Methanobacteriati</taxon>
        <taxon>Methanobacteriota</taxon>
        <taxon>Stenosarchaea group</taxon>
        <taxon>Halobacteria</taxon>
        <taxon>Halobacteriales</taxon>
        <taxon>Haloarculaceae</taxon>
        <taxon>Haloarcula</taxon>
    </lineage>
</organism>
<evidence type="ECO:0008006" key="3">
    <source>
        <dbReference type="Google" id="ProtNLM"/>
    </source>
</evidence>
<protein>
    <recommendedName>
        <fullName evidence="3">DUF4352 domain-containing protein</fullName>
    </recommendedName>
</protein>
<proteinExistence type="predicted"/>
<evidence type="ECO:0000313" key="1">
    <source>
        <dbReference type="EMBL" id="KOX91427.1"/>
    </source>
</evidence>
<accession>A0A0M9AG75</accession>
<comment type="caution">
    <text evidence="1">The sequence shown here is derived from an EMBL/GenBank/DDBJ whole genome shotgun (WGS) entry which is preliminary data.</text>
</comment>